<evidence type="ECO:0000313" key="3">
    <source>
        <dbReference type="EMBL" id="GHO84504.1"/>
    </source>
</evidence>
<dbReference type="InterPro" id="IPR043129">
    <property type="entry name" value="ATPase_NBD"/>
</dbReference>
<dbReference type="InterPro" id="IPR022496">
    <property type="entry name" value="T6A_TsaB"/>
</dbReference>
<feature type="region of interest" description="Disordered" evidence="1">
    <location>
        <begin position="246"/>
        <end position="273"/>
    </location>
</feature>
<dbReference type="NCBIfam" id="TIGR03725">
    <property type="entry name" value="T6A_YeaZ"/>
    <property type="match status" value="1"/>
</dbReference>
<dbReference type="Gene3D" id="3.30.420.40">
    <property type="match status" value="2"/>
</dbReference>
<accession>A0ABQ3VFL9</accession>
<evidence type="ECO:0000259" key="2">
    <source>
        <dbReference type="Pfam" id="PF00814"/>
    </source>
</evidence>
<reference evidence="3 4" key="1">
    <citation type="journal article" date="2021" name="Int. J. Syst. Evol. Microbiol.">
        <title>Reticulibacter mediterranei gen. nov., sp. nov., within the new family Reticulibacteraceae fam. nov., and Ktedonospora formicarum gen. nov., sp. nov., Ktedonobacter robiniae sp. nov., Dictyobacter formicarum sp. nov. and Dictyobacter arantiisoli sp. nov., belonging to the class Ktedonobacteria.</title>
        <authorList>
            <person name="Yabe S."/>
            <person name="Zheng Y."/>
            <person name="Wang C.M."/>
            <person name="Sakai Y."/>
            <person name="Abe K."/>
            <person name="Yokota A."/>
            <person name="Donadio S."/>
            <person name="Cavaletti L."/>
            <person name="Monciardini P."/>
        </authorList>
    </citation>
    <scope>NUCLEOTIDE SEQUENCE [LARGE SCALE GENOMIC DNA]</scope>
    <source>
        <strain evidence="3 4">SOSP1-9</strain>
    </source>
</reference>
<dbReference type="EMBL" id="BNJJ01000006">
    <property type="protein sequence ID" value="GHO84504.1"/>
    <property type="molecule type" value="Genomic_DNA"/>
</dbReference>
<dbReference type="InterPro" id="IPR000905">
    <property type="entry name" value="Gcp-like_dom"/>
</dbReference>
<dbReference type="Pfam" id="PF00814">
    <property type="entry name" value="TsaD"/>
    <property type="match status" value="1"/>
</dbReference>
<feature type="domain" description="Gcp-like" evidence="2">
    <location>
        <begin position="32"/>
        <end position="239"/>
    </location>
</feature>
<name>A0ABQ3VFL9_9CHLR</name>
<dbReference type="PANTHER" id="PTHR11735:SF11">
    <property type="entry name" value="TRNA THREONYLCARBAMOYLADENOSINE BIOSYNTHESIS PROTEIN TSAB"/>
    <property type="match status" value="1"/>
</dbReference>
<dbReference type="SUPFAM" id="SSF53067">
    <property type="entry name" value="Actin-like ATPase domain"/>
    <property type="match status" value="1"/>
</dbReference>
<gene>
    <name evidence="3" type="ORF">KSZ_25100</name>
</gene>
<dbReference type="RefSeq" id="WP_201362119.1">
    <property type="nucleotide sequence ID" value="NZ_BNJJ01000006.1"/>
</dbReference>
<dbReference type="Proteomes" id="UP000635565">
    <property type="component" value="Unassembled WGS sequence"/>
</dbReference>
<evidence type="ECO:0000313" key="4">
    <source>
        <dbReference type="Proteomes" id="UP000635565"/>
    </source>
</evidence>
<keyword evidence="4" id="KW-1185">Reference proteome</keyword>
<organism evidence="3 4">
    <name type="scientific">Dictyobacter formicarum</name>
    <dbReference type="NCBI Taxonomy" id="2778368"/>
    <lineage>
        <taxon>Bacteria</taxon>
        <taxon>Bacillati</taxon>
        <taxon>Chloroflexota</taxon>
        <taxon>Ktedonobacteria</taxon>
        <taxon>Ktedonobacterales</taxon>
        <taxon>Dictyobacteraceae</taxon>
        <taxon>Dictyobacter</taxon>
    </lineage>
</organism>
<evidence type="ECO:0000256" key="1">
    <source>
        <dbReference type="SAM" id="MobiDB-lite"/>
    </source>
</evidence>
<protein>
    <submittedName>
        <fullName evidence="3">tRNA (Adenosine(37)-N6)-threonylcarbamoyltransferase complex dimerization subunit type 1 TsaB</fullName>
    </submittedName>
</protein>
<feature type="compositionally biased region" description="Basic and acidic residues" evidence="1">
    <location>
        <begin position="258"/>
        <end position="273"/>
    </location>
</feature>
<dbReference type="CDD" id="cd24032">
    <property type="entry name" value="ASKHA_NBD_TsaB"/>
    <property type="match status" value="1"/>
</dbReference>
<sequence>MLLLALDTSTRYASVALCSENELLSEYTWFSENNHSVDLLDRIQRIMAQRQISLQQLDAIGVALGPGSFNGVRVALSSAKALAFSLQKPLLGIGTLDVLAAQQQLWRGPICSVLEAGRSELYAGCYFSTETRNPDGEVSYRLQQVGDYLLGTPQALMDFLHTQLSNWPVALSAPVLFCGEMKAASRQALHQGMAEQGVLRDPIQSTRYASVLAQLAWQRLQDGQEDDPLVLEPLYLRRPSITKSTRKQPLLGGSLLRSTDHDTTEREQGALRH</sequence>
<proteinExistence type="predicted"/>
<comment type="caution">
    <text evidence="3">The sequence shown here is derived from an EMBL/GenBank/DDBJ whole genome shotgun (WGS) entry which is preliminary data.</text>
</comment>
<dbReference type="PANTHER" id="PTHR11735">
    <property type="entry name" value="TRNA N6-ADENOSINE THREONYLCARBAMOYLTRANSFERASE"/>
    <property type="match status" value="1"/>
</dbReference>